<dbReference type="EMBL" id="CP039139">
    <property type="protein sequence ID" value="QCQ74945.1"/>
    <property type="molecule type" value="Genomic_DNA"/>
</dbReference>
<dbReference type="AlphaFoldDB" id="A0A4P8P383"/>
<proteinExistence type="predicted"/>
<sequence length="66" mass="7492">MRQSTPIGQPTPDTVGCNWFKIFGTPRCRNSSRTYSRQYERSYRSIGSRIHGLSAENNQLGGIFIP</sequence>
<dbReference type="Proteomes" id="UP000299011">
    <property type="component" value="Chromosome"/>
</dbReference>
<name>A0A4P8P383_HALMT</name>
<reference evidence="1 2" key="1">
    <citation type="submission" date="2019-04" db="EMBL/GenBank/DDBJ databases">
        <title>Methylomes of two halophilic Archaea, Haloarcula marismortui and Haloferax mediterranei.</title>
        <authorList>
            <person name="DasSarma S."/>
            <person name="DasSarma P."/>
            <person name="DasSarma S."/>
            <person name="Fomenkov A."/>
            <person name="Vincze T."/>
            <person name="Anton B.P."/>
            <person name="Roberts R.J."/>
        </authorList>
    </citation>
    <scope>NUCLEOTIDE SEQUENCE [LARGE SCALE GENOMIC DNA]</scope>
    <source>
        <strain evidence="2">ATCC 33500 / DSM 1411 / JCM 8866 / NBRC 14739 / NCIMB 2177 / R-4</strain>
    </source>
</reference>
<accession>A0A4P8P383</accession>
<evidence type="ECO:0000313" key="1">
    <source>
        <dbReference type="EMBL" id="QCQ74945.1"/>
    </source>
</evidence>
<gene>
    <name evidence="1" type="ORF">E6P09_06610</name>
</gene>
<evidence type="ECO:0000313" key="2">
    <source>
        <dbReference type="Proteomes" id="UP000299011"/>
    </source>
</evidence>
<organism evidence="1 2">
    <name type="scientific">Haloferax mediterranei (strain ATCC 33500 / DSM 1411 / JCM 8866 / NBRC 14739 / NCIMB 2177 / R-4)</name>
    <name type="common">Halobacterium mediterranei</name>
    <dbReference type="NCBI Taxonomy" id="523841"/>
    <lineage>
        <taxon>Archaea</taxon>
        <taxon>Methanobacteriati</taxon>
        <taxon>Methanobacteriota</taxon>
        <taxon>Stenosarchaea group</taxon>
        <taxon>Halobacteria</taxon>
        <taxon>Halobacteriales</taxon>
        <taxon>Haloferacaceae</taxon>
        <taxon>Haloferax</taxon>
    </lineage>
</organism>
<protein>
    <submittedName>
        <fullName evidence="1">Uncharacterized protein</fullName>
    </submittedName>
</protein>